<proteinExistence type="predicted"/>
<sequence>MVYNPAICGLPVLMVLVVEVMSHVATSRLLQLVFLFSYSAMQYLLGCAALQDEKEEKTVSKDFVKAGASNFETGSLKMSSCHVPPEDDTTLQTTRGSKLPDPESYEEDNYVSSALFSLNWLFIQILASISYSSS</sequence>
<keyword evidence="3" id="KW-1185">Reference proteome</keyword>
<name>A0A445LMW7_GLYSO</name>
<dbReference type="Proteomes" id="UP000289340">
    <property type="component" value="Chromosome 2"/>
</dbReference>
<feature type="region of interest" description="Disordered" evidence="1">
    <location>
        <begin position="75"/>
        <end position="105"/>
    </location>
</feature>
<dbReference type="EMBL" id="QZWG01000002">
    <property type="protein sequence ID" value="RZC24571.1"/>
    <property type="molecule type" value="Genomic_DNA"/>
</dbReference>
<dbReference type="AlphaFoldDB" id="A0A445LMW7"/>
<evidence type="ECO:0000256" key="1">
    <source>
        <dbReference type="SAM" id="MobiDB-lite"/>
    </source>
</evidence>
<evidence type="ECO:0000313" key="3">
    <source>
        <dbReference type="Proteomes" id="UP000289340"/>
    </source>
</evidence>
<organism evidence="2 3">
    <name type="scientific">Glycine soja</name>
    <name type="common">Wild soybean</name>
    <dbReference type="NCBI Taxonomy" id="3848"/>
    <lineage>
        <taxon>Eukaryota</taxon>
        <taxon>Viridiplantae</taxon>
        <taxon>Streptophyta</taxon>
        <taxon>Embryophyta</taxon>
        <taxon>Tracheophyta</taxon>
        <taxon>Spermatophyta</taxon>
        <taxon>Magnoliopsida</taxon>
        <taxon>eudicotyledons</taxon>
        <taxon>Gunneridae</taxon>
        <taxon>Pentapetalae</taxon>
        <taxon>rosids</taxon>
        <taxon>fabids</taxon>
        <taxon>Fabales</taxon>
        <taxon>Fabaceae</taxon>
        <taxon>Papilionoideae</taxon>
        <taxon>50 kb inversion clade</taxon>
        <taxon>NPAAA clade</taxon>
        <taxon>indigoferoid/millettioid clade</taxon>
        <taxon>Phaseoleae</taxon>
        <taxon>Glycine</taxon>
        <taxon>Glycine subgen. Soja</taxon>
    </lineage>
</organism>
<gene>
    <name evidence="2" type="ORF">D0Y65_003673</name>
</gene>
<comment type="caution">
    <text evidence="2">The sequence shown here is derived from an EMBL/GenBank/DDBJ whole genome shotgun (WGS) entry which is preliminary data.</text>
</comment>
<reference evidence="2 3" key="1">
    <citation type="submission" date="2018-09" db="EMBL/GenBank/DDBJ databases">
        <title>A high-quality reference genome of wild soybean provides a powerful tool to mine soybean genomes.</title>
        <authorList>
            <person name="Xie M."/>
            <person name="Chung C.Y.L."/>
            <person name="Li M.-W."/>
            <person name="Wong F.-L."/>
            <person name="Chan T.-F."/>
            <person name="Lam H.-M."/>
        </authorList>
    </citation>
    <scope>NUCLEOTIDE SEQUENCE [LARGE SCALE GENOMIC DNA]</scope>
    <source>
        <strain evidence="3">cv. W05</strain>
        <tissue evidence="2">Hypocotyl of etiolated seedlings</tissue>
    </source>
</reference>
<evidence type="ECO:0000313" key="2">
    <source>
        <dbReference type="EMBL" id="RZC24571.1"/>
    </source>
</evidence>
<accession>A0A445LMW7</accession>
<protein>
    <submittedName>
        <fullName evidence="2">Uncharacterized protein</fullName>
    </submittedName>
</protein>